<feature type="domain" description="Glycosyltransferase 2-like" evidence="2">
    <location>
        <begin position="39"/>
        <end position="162"/>
    </location>
</feature>
<proteinExistence type="predicted"/>
<dbReference type="Gene3D" id="3.90.550.10">
    <property type="entry name" value="Spore Coat Polysaccharide Biosynthesis Protein SpsA, Chain A"/>
    <property type="match status" value="1"/>
</dbReference>
<keyword evidence="3" id="KW-0808">Transferase</keyword>
<name>A0ABD5YU28_9EURY</name>
<keyword evidence="4" id="KW-1185">Reference proteome</keyword>
<dbReference type="EC" id="2.4.-.-" evidence="3"/>
<dbReference type="EMBL" id="JBHTAX010000001">
    <property type="protein sequence ID" value="MFC7191020.1"/>
    <property type="molecule type" value="Genomic_DNA"/>
</dbReference>
<dbReference type="GeneID" id="76200695"/>
<feature type="region of interest" description="Disordered" evidence="1">
    <location>
        <begin position="237"/>
        <end position="268"/>
    </location>
</feature>
<dbReference type="InterPro" id="IPR029044">
    <property type="entry name" value="Nucleotide-diphossugar_trans"/>
</dbReference>
<dbReference type="InterPro" id="IPR001173">
    <property type="entry name" value="Glyco_trans_2-like"/>
</dbReference>
<sequence>MASVGLVVPAYQPVPTRLINYVRALTDAIEPETIRIELDAPEAGVVDALQDLTATVNTVPYRRGKGVAITAGFEALDTDILGFVDADGSTPVESVQTIIESLQDGFNNEHERNDLAVGSRRHPDAVVTHHQTHIRRRLGDIFAQIARRLLGIDLYDFQCGAKALTAKAWDAVRQHLYSPGFAWDIELITVSVALGYTIDEIPIAWEDKDGSTVSPIRTPLSMGRELLAVRHRARALQGESNATHNSEDESALVERENESAVIDQESQV</sequence>
<evidence type="ECO:0000256" key="1">
    <source>
        <dbReference type="SAM" id="MobiDB-lite"/>
    </source>
</evidence>
<dbReference type="RefSeq" id="WP_248908563.1">
    <property type="nucleotide sequence ID" value="NZ_CP109979.1"/>
</dbReference>
<dbReference type="SUPFAM" id="SSF53448">
    <property type="entry name" value="Nucleotide-diphospho-sugar transferases"/>
    <property type="match status" value="1"/>
</dbReference>
<dbReference type="Proteomes" id="UP001596417">
    <property type="component" value="Unassembled WGS sequence"/>
</dbReference>
<keyword evidence="3" id="KW-0328">Glycosyltransferase</keyword>
<dbReference type="AlphaFoldDB" id="A0ABD5YU28"/>
<gene>
    <name evidence="3" type="ORF">ACFQL7_15110</name>
</gene>
<evidence type="ECO:0000259" key="2">
    <source>
        <dbReference type="Pfam" id="PF00535"/>
    </source>
</evidence>
<accession>A0ABD5YU28</accession>
<dbReference type="PANTHER" id="PTHR10859">
    <property type="entry name" value="GLYCOSYL TRANSFERASE"/>
    <property type="match status" value="1"/>
</dbReference>
<dbReference type="Pfam" id="PF00535">
    <property type="entry name" value="Glycos_transf_2"/>
    <property type="match status" value="1"/>
</dbReference>
<protein>
    <submittedName>
        <fullName evidence="3">Glycosyltransferase</fullName>
        <ecNumber evidence="3">2.4.-.-</ecNumber>
    </submittedName>
</protein>
<evidence type="ECO:0000313" key="4">
    <source>
        <dbReference type="Proteomes" id="UP001596417"/>
    </source>
</evidence>
<comment type="caution">
    <text evidence="3">The sequence shown here is derived from an EMBL/GenBank/DDBJ whole genome shotgun (WGS) entry which is preliminary data.</text>
</comment>
<evidence type="ECO:0000313" key="3">
    <source>
        <dbReference type="EMBL" id="MFC7191020.1"/>
    </source>
</evidence>
<organism evidence="3 4">
    <name type="scientific">Halocatena marina</name>
    <dbReference type="NCBI Taxonomy" id="2934937"/>
    <lineage>
        <taxon>Archaea</taxon>
        <taxon>Methanobacteriati</taxon>
        <taxon>Methanobacteriota</taxon>
        <taxon>Stenosarchaea group</taxon>
        <taxon>Halobacteria</taxon>
        <taxon>Halobacteriales</taxon>
        <taxon>Natronomonadaceae</taxon>
        <taxon>Halocatena</taxon>
    </lineage>
</organism>
<dbReference type="GO" id="GO:0016757">
    <property type="term" value="F:glycosyltransferase activity"/>
    <property type="evidence" value="ECO:0007669"/>
    <property type="project" value="UniProtKB-KW"/>
</dbReference>
<dbReference type="PANTHER" id="PTHR10859:SF91">
    <property type="entry name" value="DOLICHYL-PHOSPHATE BETA-GLUCOSYLTRANSFERASE"/>
    <property type="match status" value="1"/>
</dbReference>
<reference evidence="3 4" key="1">
    <citation type="journal article" date="2019" name="Int. J. Syst. Evol. Microbiol.">
        <title>The Global Catalogue of Microorganisms (GCM) 10K type strain sequencing project: providing services to taxonomists for standard genome sequencing and annotation.</title>
        <authorList>
            <consortium name="The Broad Institute Genomics Platform"/>
            <consortium name="The Broad Institute Genome Sequencing Center for Infectious Disease"/>
            <person name="Wu L."/>
            <person name="Ma J."/>
        </authorList>
    </citation>
    <scope>NUCLEOTIDE SEQUENCE [LARGE SCALE GENOMIC DNA]</scope>
    <source>
        <strain evidence="3 4">RDMS1</strain>
    </source>
</reference>